<evidence type="ECO:0000256" key="1">
    <source>
        <dbReference type="SAM" id="MobiDB-lite"/>
    </source>
</evidence>
<proteinExistence type="predicted"/>
<evidence type="ECO:0000313" key="2">
    <source>
        <dbReference type="EMBL" id="XDV68440.1"/>
    </source>
</evidence>
<reference evidence="2" key="1">
    <citation type="submission" date="2024-08" db="EMBL/GenBank/DDBJ databases">
        <authorList>
            <person name="Yu S.T."/>
        </authorList>
    </citation>
    <scope>NUCLEOTIDE SEQUENCE</scope>
    <source>
        <strain evidence="2">R33</strain>
    </source>
</reference>
<organism evidence="2">
    <name type="scientific">Streptomyces sp. R33</name>
    <dbReference type="NCBI Taxonomy" id="3238629"/>
    <lineage>
        <taxon>Bacteria</taxon>
        <taxon>Bacillati</taxon>
        <taxon>Actinomycetota</taxon>
        <taxon>Actinomycetes</taxon>
        <taxon>Kitasatosporales</taxon>
        <taxon>Streptomycetaceae</taxon>
        <taxon>Streptomyces</taxon>
    </lineage>
</organism>
<sequence>MDPPAPVPPYRGTPVVTPLPGGVGISGLTVYDWEAADGLCGGTPHMHLVCSEAYVVIGGAGSVQTLTTSGFADTPLLPGDVVWFTPGTIHRLVNDGGLRLVVLMQNSGLPEAGDAVFTFPAPVLADPHAYRKAAALTGDHSAAARRRRDLALEGFLALRTGGLQEFHTAAHRLKSELLDAWWIRWRDGPLAAALTTGRQLERLKAGDLAHLGHGEVSRLERPEHQRFGMCGRLHAYPLPDPQTRPLRGSSGSPHPRPHLPKELF</sequence>
<dbReference type="Gene3D" id="2.60.120.10">
    <property type="entry name" value="Jelly Rolls"/>
    <property type="match status" value="1"/>
</dbReference>
<gene>
    <name evidence="2" type="ORF">AB5J51_38810</name>
</gene>
<feature type="region of interest" description="Disordered" evidence="1">
    <location>
        <begin position="238"/>
        <end position="264"/>
    </location>
</feature>
<dbReference type="InterPro" id="IPR011051">
    <property type="entry name" value="RmlC_Cupin_sf"/>
</dbReference>
<dbReference type="AlphaFoldDB" id="A0AB39YFR8"/>
<dbReference type="EMBL" id="CP165727">
    <property type="protein sequence ID" value="XDV68440.1"/>
    <property type="molecule type" value="Genomic_DNA"/>
</dbReference>
<accession>A0AB39YFR8</accession>
<dbReference type="SUPFAM" id="SSF51182">
    <property type="entry name" value="RmlC-like cupins"/>
    <property type="match status" value="1"/>
</dbReference>
<protein>
    <submittedName>
        <fullName evidence="2">Cupin domain-containing protein</fullName>
    </submittedName>
</protein>
<name>A0AB39YFR8_9ACTN</name>
<dbReference type="InterPro" id="IPR014710">
    <property type="entry name" value="RmlC-like_jellyroll"/>
</dbReference>